<evidence type="ECO:0000313" key="1">
    <source>
        <dbReference type="EMBL" id="MFD1226766.1"/>
    </source>
</evidence>
<evidence type="ECO:0000313" key="2">
    <source>
        <dbReference type="Proteomes" id="UP001597263"/>
    </source>
</evidence>
<protein>
    <submittedName>
        <fullName evidence="1">Uncharacterized protein</fullName>
    </submittedName>
</protein>
<keyword evidence="2" id="KW-1185">Reference proteome</keyword>
<name>A0ABW3V3G8_9HYPH</name>
<comment type="caution">
    <text evidence="1">The sequence shown here is derived from an EMBL/GenBank/DDBJ whole genome shotgun (WGS) entry which is preliminary data.</text>
</comment>
<gene>
    <name evidence="1" type="ORF">ACFQ35_06330</name>
</gene>
<organism evidence="1 2">
    <name type="scientific">Pseudochrobactrum kiredjianiae</name>
    <dbReference type="NCBI Taxonomy" id="386305"/>
    <lineage>
        <taxon>Bacteria</taxon>
        <taxon>Pseudomonadati</taxon>
        <taxon>Pseudomonadota</taxon>
        <taxon>Alphaproteobacteria</taxon>
        <taxon>Hyphomicrobiales</taxon>
        <taxon>Brucellaceae</taxon>
        <taxon>Pseudochrobactrum</taxon>
    </lineage>
</organism>
<dbReference type="Proteomes" id="UP001597263">
    <property type="component" value="Unassembled WGS sequence"/>
</dbReference>
<proteinExistence type="predicted"/>
<dbReference type="RefSeq" id="WP_289387508.1">
    <property type="nucleotide sequence ID" value="NZ_JAUCBM010000005.1"/>
</dbReference>
<reference evidence="2" key="1">
    <citation type="journal article" date="2019" name="Int. J. Syst. Evol. Microbiol.">
        <title>The Global Catalogue of Microorganisms (GCM) 10K type strain sequencing project: providing services to taxonomists for standard genome sequencing and annotation.</title>
        <authorList>
            <consortium name="The Broad Institute Genomics Platform"/>
            <consortium name="The Broad Institute Genome Sequencing Center for Infectious Disease"/>
            <person name="Wu L."/>
            <person name="Ma J."/>
        </authorList>
    </citation>
    <scope>NUCLEOTIDE SEQUENCE [LARGE SCALE GENOMIC DNA]</scope>
    <source>
        <strain evidence="2">CCUG 49584</strain>
    </source>
</reference>
<accession>A0ABW3V3G8</accession>
<sequence length="146" mass="16258">MAGKIVIGNNNGEHGIFVAQAGKTVEQGAPYLMSSLGDMLKIWAQGSVSSTATRQSEGLWRHDITVNFPELPYIPLAFMGFKTSSNEPFQFPPDLYTLMTWNGATLGDLMPAIGIAHNKLVFAGWTEQQYAYFNYTVFLLKIRDKF</sequence>
<dbReference type="EMBL" id="JBHTMA010000033">
    <property type="protein sequence ID" value="MFD1226766.1"/>
    <property type="molecule type" value="Genomic_DNA"/>
</dbReference>